<protein>
    <submittedName>
        <fullName evidence="1">Uncharacterized protein</fullName>
    </submittedName>
</protein>
<organism evidence="1 2">
    <name type="scientific">Methanococcus maripaludis</name>
    <name type="common">Methanococcus deltae</name>
    <dbReference type="NCBI Taxonomy" id="39152"/>
    <lineage>
        <taxon>Archaea</taxon>
        <taxon>Methanobacteriati</taxon>
        <taxon>Methanobacteriota</taxon>
        <taxon>Methanomada group</taxon>
        <taxon>Methanococci</taxon>
        <taxon>Methanococcales</taxon>
        <taxon>Methanococcaceae</taxon>
        <taxon>Methanococcus</taxon>
    </lineage>
</organism>
<dbReference type="AlphaFoldDB" id="A0A7J9P0R9"/>
<gene>
    <name evidence="1" type="ORF">HNP86_001795</name>
</gene>
<evidence type="ECO:0000313" key="1">
    <source>
        <dbReference type="EMBL" id="MBA2851636.1"/>
    </source>
</evidence>
<reference evidence="1 2" key="1">
    <citation type="submission" date="2020-07" db="EMBL/GenBank/DDBJ databases">
        <title>Genomic Encyclopedia of Type Strains, Phase IV (KMG-V): Genome sequencing to study the core and pangenomes of soil and plant-associated prokaryotes.</title>
        <authorList>
            <person name="Whitman W."/>
        </authorList>
    </citation>
    <scope>NUCLEOTIDE SEQUENCE [LARGE SCALE GENOMIC DNA]</scope>
    <source>
        <strain evidence="1 2">A1</strain>
    </source>
</reference>
<dbReference type="RefSeq" id="WP_181501462.1">
    <property type="nucleotide sequence ID" value="NZ_JACDUH010000003.1"/>
</dbReference>
<proteinExistence type="predicted"/>
<dbReference type="EMBL" id="JACDUH010000003">
    <property type="protein sequence ID" value="MBA2851636.1"/>
    <property type="molecule type" value="Genomic_DNA"/>
</dbReference>
<accession>A0A7J9P0R9</accession>
<evidence type="ECO:0000313" key="2">
    <source>
        <dbReference type="Proteomes" id="UP000564425"/>
    </source>
</evidence>
<sequence>MIVLRCTYDDGNFTITSFNGTFEEAQEYYLDKIFNVGGGPNDELHVCVKIEVLQPCLEN</sequence>
<name>A0A7J9P0R9_METMI</name>
<comment type="caution">
    <text evidence="1">The sequence shown here is derived from an EMBL/GenBank/DDBJ whole genome shotgun (WGS) entry which is preliminary data.</text>
</comment>
<dbReference type="Proteomes" id="UP000564425">
    <property type="component" value="Unassembled WGS sequence"/>
</dbReference>